<dbReference type="PANTHER" id="PTHR46564">
    <property type="entry name" value="TRANSPOSASE"/>
    <property type="match status" value="1"/>
</dbReference>
<dbReference type="Pfam" id="PF13358">
    <property type="entry name" value="DDE_3"/>
    <property type="match status" value="1"/>
</dbReference>
<sequence>KVSHLFHLAPSTIQSIVKRFDEDDRIVLKPRGGDKRLLLNDMHRFFLKELMKINPTITINELYQNLIERFPDLEVSRSTVAHNIVKLGFTLKKLVPVVVKRNQDTIIVQWKEYGRAPRGKPAVKEVATQRGKNITIIAAMSGNGIIKTSCRLGSTTGSIFKKFIKKLISSLPPNNGKIFIMNNASIHKQVKQIIKKTPHEVIFLPTYSPFLNPIEIVFSKVKNLVAKHPLDSQETILGKIEEAFDKVTKQDCRGWISHSLSYFGSCLNKERIEM</sequence>
<dbReference type="InterPro" id="IPR009057">
    <property type="entry name" value="Homeodomain-like_sf"/>
</dbReference>
<evidence type="ECO:0000313" key="2">
    <source>
        <dbReference type="EMBL" id="CAG8779026.1"/>
    </source>
</evidence>
<dbReference type="Proteomes" id="UP000789405">
    <property type="component" value="Unassembled WGS sequence"/>
</dbReference>
<evidence type="ECO:0000313" key="3">
    <source>
        <dbReference type="Proteomes" id="UP000789405"/>
    </source>
</evidence>
<feature type="non-terminal residue" evidence="2">
    <location>
        <position position="274"/>
    </location>
</feature>
<dbReference type="PANTHER" id="PTHR46564:SF1">
    <property type="entry name" value="TRANSPOSASE"/>
    <property type="match status" value="1"/>
</dbReference>
<dbReference type="InterPro" id="IPR036397">
    <property type="entry name" value="RNaseH_sf"/>
</dbReference>
<comment type="caution">
    <text evidence="2">The sequence shown here is derived from an EMBL/GenBank/DDBJ whole genome shotgun (WGS) entry which is preliminary data.</text>
</comment>
<name>A0A9N9JJ99_9GLOM</name>
<reference evidence="2" key="1">
    <citation type="submission" date="2021-06" db="EMBL/GenBank/DDBJ databases">
        <authorList>
            <person name="Kallberg Y."/>
            <person name="Tangrot J."/>
            <person name="Rosling A."/>
        </authorList>
    </citation>
    <scope>NUCLEOTIDE SEQUENCE</scope>
    <source>
        <strain evidence="2">MA453B</strain>
    </source>
</reference>
<dbReference type="Gene3D" id="3.30.420.10">
    <property type="entry name" value="Ribonuclease H-like superfamily/Ribonuclease H"/>
    <property type="match status" value="1"/>
</dbReference>
<evidence type="ECO:0000259" key="1">
    <source>
        <dbReference type="Pfam" id="PF13358"/>
    </source>
</evidence>
<feature type="domain" description="Tc1-like transposase DDE" evidence="1">
    <location>
        <begin position="109"/>
        <end position="235"/>
    </location>
</feature>
<dbReference type="SUPFAM" id="SSF46689">
    <property type="entry name" value="Homeodomain-like"/>
    <property type="match status" value="1"/>
</dbReference>
<organism evidence="2 3">
    <name type="scientific">Dentiscutata erythropus</name>
    <dbReference type="NCBI Taxonomy" id="1348616"/>
    <lineage>
        <taxon>Eukaryota</taxon>
        <taxon>Fungi</taxon>
        <taxon>Fungi incertae sedis</taxon>
        <taxon>Mucoromycota</taxon>
        <taxon>Glomeromycotina</taxon>
        <taxon>Glomeromycetes</taxon>
        <taxon>Diversisporales</taxon>
        <taxon>Gigasporaceae</taxon>
        <taxon>Dentiscutata</taxon>
    </lineage>
</organism>
<protein>
    <submittedName>
        <fullName evidence="2">26571_t:CDS:1</fullName>
    </submittedName>
</protein>
<accession>A0A9N9JJ99</accession>
<gene>
    <name evidence="2" type="ORF">DERYTH_LOCUS19433</name>
</gene>
<keyword evidence="3" id="KW-1185">Reference proteome</keyword>
<dbReference type="OrthoDB" id="2428500at2759"/>
<dbReference type="AlphaFoldDB" id="A0A9N9JJ99"/>
<dbReference type="GO" id="GO:0003676">
    <property type="term" value="F:nucleic acid binding"/>
    <property type="evidence" value="ECO:0007669"/>
    <property type="project" value="InterPro"/>
</dbReference>
<proteinExistence type="predicted"/>
<dbReference type="InterPro" id="IPR038717">
    <property type="entry name" value="Tc1-like_DDE_dom"/>
</dbReference>
<dbReference type="EMBL" id="CAJVPY010021282">
    <property type="protein sequence ID" value="CAG8779026.1"/>
    <property type="molecule type" value="Genomic_DNA"/>
</dbReference>